<dbReference type="GO" id="GO:0048476">
    <property type="term" value="C:Holliday junction resolvase complex"/>
    <property type="evidence" value="ECO:0007669"/>
    <property type="project" value="InterPro"/>
</dbReference>
<keyword evidence="18" id="KW-1185">Reference proteome</keyword>
<keyword evidence="12" id="KW-0539">Nucleus</keyword>
<dbReference type="GO" id="GO:0000712">
    <property type="term" value="P:resolution of meiotic recombination intermediates"/>
    <property type="evidence" value="ECO:0007669"/>
    <property type="project" value="TreeGrafter"/>
</dbReference>
<evidence type="ECO:0000313" key="18">
    <source>
        <dbReference type="Proteomes" id="UP000789508"/>
    </source>
</evidence>
<evidence type="ECO:0000256" key="11">
    <source>
        <dbReference type="ARBA" id="ARBA00023204"/>
    </source>
</evidence>
<evidence type="ECO:0000256" key="14">
    <source>
        <dbReference type="SAM" id="Coils"/>
    </source>
</evidence>
<keyword evidence="13" id="KW-0469">Meiosis</keyword>
<evidence type="ECO:0000256" key="12">
    <source>
        <dbReference type="ARBA" id="ARBA00023242"/>
    </source>
</evidence>
<dbReference type="InterPro" id="IPR033310">
    <property type="entry name" value="Mms4/EME1/EME2"/>
</dbReference>
<evidence type="ECO:0000256" key="10">
    <source>
        <dbReference type="ARBA" id="ARBA00023172"/>
    </source>
</evidence>
<evidence type="ECO:0000256" key="5">
    <source>
        <dbReference type="ARBA" id="ARBA00022723"/>
    </source>
</evidence>
<gene>
    <name evidence="17" type="ORF">ALEPTO_LOCUS2611</name>
</gene>
<dbReference type="Pfam" id="PF02732">
    <property type="entry name" value="ERCC4"/>
    <property type="match status" value="1"/>
</dbReference>
<dbReference type="Gene3D" id="1.10.150.670">
    <property type="entry name" value="Crossover junction endonuclease EME1, DNA-binding domain"/>
    <property type="match status" value="1"/>
</dbReference>
<name>A0A9N8WE45_9GLOM</name>
<evidence type="ECO:0000313" key="17">
    <source>
        <dbReference type="EMBL" id="CAG8483480.1"/>
    </source>
</evidence>
<dbReference type="GO" id="GO:0003677">
    <property type="term" value="F:DNA binding"/>
    <property type="evidence" value="ECO:0007669"/>
    <property type="project" value="InterPro"/>
</dbReference>
<dbReference type="SMART" id="SM00891">
    <property type="entry name" value="ERCC4"/>
    <property type="match status" value="1"/>
</dbReference>
<dbReference type="InterPro" id="IPR047521">
    <property type="entry name" value="XPF_nuclease_EME1_ascomycetes"/>
</dbReference>
<keyword evidence="10" id="KW-0233">DNA recombination</keyword>
<evidence type="ECO:0000256" key="3">
    <source>
        <dbReference type="ARBA" id="ARBA00005313"/>
    </source>
</evidence>
<keyword evidence="8" id="KW-0378">Hydrolase</keyword>
<proteinExistence type="inferred from homology"/>
<comment type="cofactor">
    <cofactor evidence="1">
        <name>Mg(2+)</name>
        <dbReference type="ChEBI" id="CHEBI:18420"/>
    </cofactor>
</comment>
<evidence type="ECO:0000256" key="8">
    <source>
        <dbReference type="ARBA" id="ARBA00022801"/>
    </source>
</evidence>
<accession>A0A9N8WE45</accession>
<keyword evidence="6" id="KW-0255">Endonuclease</keyword>
<dbReference type="PANTHER" id="PTHR21077">
    <property type="entry name" value="EME1 PROTEIN"/>
    <property type="match status" value="1"/>
</dbReference>
<dbReference type="CDD" id="cd20085">
    <property type="entry name" value="XPF_nuclease_Mms4"/>
    <property type="match status" value="1"/>
</dbReference>
<comment type="similarity">
    <text evidence="3">Belongs to the EME1/MMS4 family.</text>
</comment>
<dbReference type="GO" id="GO:0046872">
    <property type="term" value="F:metal ion binding"/>
    <property type="evidence" value="ECO:0007669"/>
    <property type="project" value="UniProtKB-KW"/>
</dbReference>
<evidence type="ECO:0000256" key="7">
    <source>
        <dbReference type="ARBA" id="ARBA00022763"/>
    </source>
</evidence>
<feature type="compositionally biased region" description="Basic and acidic residues" evidence="15">
    <location>
        <begin position="226"/>
        <end position="239"/>
    </location>
</feature>
<dbReference type="Gene3D" id="1.10.8.10">
    <property type="entry name" value="DNA helicase RuvA subunit, C-terminal domain"/>
    <property type="match status" value="1"/>
</dbReference>
<dbReference type="Proteomes" id="UP000789508">
    <property type="component" value="Unassembled WGS sequence"/>
</dbReference>
<dbReference type="GO" id="GO:0031573">
    <property type="term" value="P:mitotic intra-S DNA damage checkpoint signaling"/>
    <property type="evidence" value="ECO:0007669"/>
    <property type="project" value="TreeGrafter"/>
</dbReference>
<keyword evidence="9" id="KW-0460">Magnesium</keyword>
<dbReference type="GO" id="GO:0006302">
    <property type="term" value="P:double-strand break repair"/>
    <property type="evidence" value="ECO:0007669"/>
    <property type="project" value="TreeGrafter"/>
</dbReference>
<dbReference type="GO" id="GO:0031297">
    <property type="term" value="P:replication fork processing"/>
    <property type="evidence" value="ECO:0007669"/>
    <property type="project" value="TreeGrafter"/>
</dbReference>
<dbReference type="Pfam" id="PF21292">
    <property type="entry name" value="EME1-MUS81_C"/>
    <property type="match status" value="1"/>
</dbReference>
<evidence type="ECO:0000256" key="4">
    <source>
        <dbReference type="ARBA" id="ARBA00022722"/>
    </source>
</evidence>
<sequence>MENKEEELLAMAYKVQGVLPERPLQEILIDLQKTLNVEATIARILDGTFLQGTLLDPSEGPLSVMQNPVPTYGVPQFVNAVPNPNTNFVDQEIMPRFDSKNPNCSISSLCSMQDNASNFRFSFPYSPIPQKERDYDSFLDLEYPSDRLNKTSDSEKNNSAILSGLMDQVNAHNTIECLNTNNRVNDETTGSAKEVQIRIECKNTAIEVDDISKEPAKLVSSPTEETSLKITEKKPTKRETRGRKRKIVKESEVNNKTLKSKTAENLEKQRKKELRLERQRVKRKTDKLEAIKEIIVDVESKLMAQPLGPLLSNIFEEMSVSFNIVSTNVANTISWRRKVKAEWKEESNAYIPVPEYIKEEQHVLYYLPIAELCNLIETNALQSHYIALKGSFPNKQLIYLIEGQEEYCRKKRTQQNRIFNEAVRLGIEGGPVTAKKNKNKTDEHGPNEDKIEDDLIWLQVNTECLIVHAKNVDESSKKICTLTGDIARNPYKNLNEGLNFCVENAIRSGTDEADTWQRTLQAIPAVTVPVASAIVRKYPTIKSFYAAYFKCRTIEEGELLLSKIEIANAELGHSHRFINKPLSKKIYDIFMQQDPNALIQN</sequence>
<protein>
    <submittedName>
        <fullName evidence="17">6010_t:CDS:1</fullName>
    </submittedName>
</protein>
<organism evidence="17 18">
    <name type="scientific">Ambispora leptoticha</name>
    <dbReference type="NCBI Taxonomy" id="144679"/>
    <lineage>
        <taxon>Eukaryota</taxon>
        <taxon>Fungi</taxon>
        <taxon>Fungi incertae sedis</taxon>
        <taxon>Mucoromycota</taxon>
        <taxon>Glomeromycotina</taxon>
        <taxon>Glomeromycetes</taxon>
        <taxon>Archaeosporales</taxon>
        <taxon>Ambisporaceae</taxon>
        <taxon>Ambispora</taxon>
    </lineage>
</organism>
<dbReference type="EMBL" id="CAJVPS010000402">
    <property type="protein sequence ID" value="CAG8483480.1"/>
    <property type="molecule type" value="Genomic_DNA"/>
</dbReference>
<evidence type="ECO:0000256" key="1">
    <source>
        <dbReference type="ARBA" id="ARBA00001946"/>
    </source>
</evidence>
<keyword evidence="5" id="KW-0479">Metal-binding</keyword>
<evidence type="ECO:0000256" key="13">
    <source>
        <dbReference type="ARBA" id="ARBA00023254"/>
    </source>
</evidence>
<dbReference type="GO" id="GO:0008821">
    <property type="term" value="F:crossover junction DNA endonuclease activity"/>
    <property type="evidence" value="ECO:0007669"/>
    <property type="project" value="TreeGrafter"/>
</dbReference>
<dbReference type="InterPro" id="IPR042530">
    <property type="entry name" value="EME1/EME2_C"/>
</dbReference>
<dbReference type="InterPro" id="IPR006166">
    <property type="entry name" value="ERCC4_domain"/>
</dbReference>
<evidence type="ECO:0000256" key="2">
    <source>
        <dbReference type="ARBA" id="ARBA00004123"/>
    </source>
</evidence>
<evidence type="ECO:0000259" key="16">
    <source>
        <dbReference type="SMART" id="SM00891"/>
    </source>
</evidence>
<feature type="domain" description="ERCC4" evidence="16">
    <location>
        <begin position="293"/>
        <end position="549"/>
    </location>
</feature>
<evidence type="ECO:0000256" key="9">
    <source>
        <dbReference type="ARBA" id="ARBA00022842"/>
    </source>
</evidence>
<dbReference type="OrthoDB" id="343092at2759"/>
<feature type="coiled-coil region" evidence="14">
    <location>
        <begin position="259"/>
        <end position="291"/>
    </location>
</feature>
<comment type="caution">
    <text evidence="17">The sequence shown here is derived from an EMBL/GenBank/DDBJ whole genome shotgun (WGS) entry which is preliminary data.</text>
</comment>
<dbReference type="AlphaFoldDB" id="A0A9N8WE45"/>
<reference evidence="17" key="1">
    <citation type="submission" date="2021-06" db="EMBL/GenBank/DDBJ databases">
        <authorList>
            <person name="Kallberg Y."/>
            <person name="Tangrot J."/>
            <person name="Rosling A."/>
        </authorList>
    </citation>
    <scope>NUCLEOTIDE SEQUENCE</scope>
    <source>
        <strain evidence="17">FL130A</strain>
    </source>
</reference>
<evidence type="ECO:0000256" key="15">
    <source>
        <dbReference type="SAM" id="MobiDB-lite"/>
    </source>
</evidence>
<keyword evidence="14" id="KW-0175">Coiled coil</keyword>
<comment type="subcellular location">
    <subcellularLocation>
        <location evidence="2">Nucleus</location>
    </subcellularLocation>
</comment>
<evidence type="ECO:0000256" key="6">
    <source>
        <dbReference type="ARBA" id="ARBA00022759"/>
    </source>
</evidence>
<keyword evidence="4" id="KW-0540">Nuclease</keyword>
<dbReference type="Gene3D" id="3.40.50.10130">
    <property type="match status" value="1"/>
</dbReference>
<feature type="region of interest" description="Disordered" evidence="15">
    <location>
        <begin position="217"/>
        <end position="244"/>
    </location>
</feature>
<dbReference type="GO" id="GO:0005634">
    <property type="term" value="C:nucleus"/>
    <property type="evidence" value="ECO:0007669"/>
    <property type="project" value="UniProtKB-SubCell"/>
</dbReference>
<keyword evidence="11" id="KW-0234">DNA repair</keyword>
<dbReference type="PANTHER" id="PTHR21077:SF5">
    <property type="entry name" value="CROSSOVER JUNCTION ENDONUCLEASE MMS4"/>
    <property type="match status" value="1"/>
</dbReference>
<keyword evidence="7" id="KW-0227">DNA damage</keyword>